<name>A0A0C5VHY9_9GAMM</name>
<evidence type="ECO:0000259" key="3">
    <source>
        <dbReference type="Pfam" id="PF17482"/>
    </source>
</evidence>
<dbReference type="KEGG" id="gsn:YC6258_02204"/>
<feature type="domain" description="Tail sheath protein C-terminal" evidence="3">
    <location>
        <begin position="505"/>
        <end position="609"/>
    </location>
</feature>
<dbReference type="PANTHER" id="PTHR35861:SF1">
    <property type="entry name" value="PHAGE TAIL SHEATH PROTEIN"/>
    <property type="match status" value="1"/>
</dbReference>
<dbReference type="InterPro" id="IPR035089">
    <property type="entry name" value="Phage_sheath_subtilisin"/>
</dbReference>
<reference evidence="4 5" key="1">
    <citation type="submission" date="2014-01" db="EMBL/GenBank/DDBJ databases">
        <title>Full genme sequencing of cellulolytic bacterium Gynuella sunshinyii YC6258T gen. nov., sp. nov.</title>
        <authorList>
            <person name="Khan H."/>
            <person name="Chung E.J."/>
            <person name="Chung Y.R."/>
        </authorList>
    </citation>
    <scope>NUCLEOTIDE SEQUENCE [LARGE SCALE GENOMIC DNA]</scope>
    <source>
        <strain evidence="4 5">YC6258</strain>
    </source>
</reference>
<protein>
    <submittedName>
        <fullName evidence="4">Phage tail sheath protein FI</fullName>
    </submittedName>
</protein>
<dbReference type="Proteomes" id="UP000032266">
    <property type="component" value="Chromosome"/>
</dbReference>
<organism evidence="4 5">
    <name type="scientific">Gynuella sunshinyii YC6258</name>
    <dbReference type="NCBI Taxonomy" id="1445510"/>
    <lineage>
        <taxon>Bacteria</taxon>
        <taxon>Pseudomonadati</taxon>
        <taxon>Pseudomonadota</taxon>
        <taxon>Gammaproteobacteria</taxon>
        <taxon>Oceanospirillales</taxon>
        <taxon>Saccharospirillaceae</taxon>
        <taxon>Gynuella</taxon>
    </lineage>
</organism>
<evidence type="ECO:0000313" key="5">
    <source>
        <dbReference type="Proteomes" id="UP000032266"/>
    </source>
</evidence>
<dbReference type="Gene3D" id="3.40.50.11780">
    <property type="match status" value="2"/>
</dbReference>
<sequence length="616" mass="68517">MSQYKTPDVYVKERSLLGPSVAEVATAIPAFIGYTALTQDSAGNLITQKPYRLTSMLEYEARFGGKYLESMDVSCKQDSGEFYLDYKEIEQTAKYFLYQAVAQFFANGGGTCYVVSLGDYDTAKNKTAYMTAIELLKKVDEVTLMCCPESVKLDAQSHYDIQNAALSHAEQMMDRFALVDVQCSNNIIADAATMRDKVTQGLKYGAAYYPYLKTSTPRSYDENKVIVELPPMVTRLPELHETVEGYYAFDIVKDESVKKVEIVEVNKHGFKMVSKEGSSELEPSYKIEDYRSSIFVKFSDQDLYMDLQGYPVDHENIETLGQRLAGENPYGIFASGGKADEDSKPAEDDTTKALDWQGYAIDNAADNDGRKVNTETTPPPTLYKHVSESNQGSALLSKLNDPDYLFYSTAYYNQVKALLATHYLVLPPSAAIAGVMAKTDAQRGVWKAPANVALVQVIAPTVDIDNGEQEDLNVDTVAGKSINAIRSFVGKGTLVWGARTLDGNSNEWRYVPVRRLFNMVEESVKKASYFAVFEPNTPFTWLKIKTTIESYLENLWKQGAFFGTTTDQAFFVNIGLGLTMTEDDINNGIMNIEIGLAAVRPAEFIVLTFSHKSIEG</sequence>
<dbReference type="RefSeq" id="WP_044616812.1">
    <property type="nucleotide sequence ID" value="NZ_CP007142.1"/>
</dbReference>
<proteinExistence type="inferred from homology"/>
<accession>A0A0C5VHY9</accession>
<evidence type="ECO:0000256" key="1">
    <source>
        <dbReference type="ARBA" id="ARBA00008005"/>
    </source>
</evidence>
<dbReference type="STRING" id="1445510.YC6258_02204"/>
<dbReference type="HOGENOM" id="CLU_009303_2_0_6"/>
<keyword evidence="5" id="KW-1185">Reference proteome</keyword>
<dbReference type="PANTHER" id="PTHR35861">
    <property type="match status" value="1"/>
</dbReference>
<evidence type="ECO:0000259" key="2">
    <source>
        <dbReference type="Pfam" id="PF04984"/>
    </source>
</evidence>
<evidence type="ECO:0000313" key="4">
    <source>
        <dbReference type="EMBL" id="AJQ94242.1"/>
    </source>
</evidence>
<dbReference type="InterPro" id="IPR020287">
    <property type="entry name" value="Tail_sheath_C"/>
</dbReference>
<comment type="similarity">
    <text evidence="1">Belongs to the myoviridae tail sheath protein family.</text>
</comment>
<gene>
    <name evidence="4" type="ORF">YC6258_02204</name>
</gene>
<dbReference type="AlphaFoldDB" id="A0A0C5VHY9"/>
<dbReference type="Pfam" id="PF17482">
    <property type="entry name" value="Phage_sheath_1C"/>
    <property type="match status" value="1"/>
</dbReference>
<dbReference type="InterPro" id="IPR052042">
    <property type="entry name" value="Tail_sheath_structural"/>
</dbReference>
<dbReference type="PATRIC" id="fig|1445510.3.peg.2162"/>
<dbReference type="EMBL" id="CP007142">
    <property type="protein sequence ID" value="AJQ94242.1"/>
    <property type="molecule type" value="Genomic_DNA"/>
</dbReference>
<dbReference type="OrthoDB" id="9767864at2"/>
<feature type="domain" description="Tail sheath protein subtilisin-like" evidence="2">
    <location>
        <begin position="413"/>
        <end position="501"/>
    </location>
</feature>
<dbReference type="Pfam" id="PF04984">
    <property type="entry name" value="Phage_sheath_1"/>
    <property type="match status" value="1"/>
</dbReference>